<reference evidence="5" key="1">
    <citation type="submission" date="2019-08" db="EMBL/GenBank/DDBJ databases">
        <title>The improved chromosome-level genome for the pearl oyster Pinctada fucata martensii using PacBio sequencing and Hi-C.</title>
        <authorList>
            <person name="Zheng Z."/>
        </authorList>
    </citation>
    <scope>NUCLEOTIDE SEQUENCE</scope>
    <source>
        <strain evidence="5">ZZ-2019</strain>
        <tissue evidence="5">Adductor muscle</tissue>
    </source>
</reference>
<evidence type="ECO:0000259" key="4">
    <source>
        <dbReference type="PROSITE" id="PS50004"/>
    </source>
</evidence>
<keyword evidence="6" id="KW-1185">Reference proteome</keyword>
<dbReference type="InterPro" id="IPR035892">
    <property type="entry name" value="C2_domain_sf"/>
</dbReference>
<protein>
    <recommendedName>
        <fullName evidence="4">C2 domain-containing protein</fullName>
    </recommendedName>
</protein>
<dbReference type="InterPro" id="IPR001565">
    <property type="entry name" value="Synaptotagmin"/>
</dbReference>
<feature type="region of interest" description="Disordered" evidence="2">
    <location>
        <begin position="73"/>
        <end position="101"/>
    </location>
</feature>
<dbReference type="GO" id="GO:0070382">
    <property type="term" value="C:exocytic vesicle"/>
    <property type="evidence" value="ECO:0007669"/>
    <property type="project" value="TreeGrafter"/>
</dbReference>
<organism evidence="5 6">
    <name type="scientific">Pinctada imbricata</name>
    <name type="common">Atlantic pearl-oyster</name>
    <name type="synonym">Pinctada martensii</name>
    <dbReference type="NCBI Taxonomy" id="66713"/>
    <lineage>
        <taxon>Eukaryota</taxon>
        <taxon>Metazoa</taxon>
        <taxon>Spiralia</taxon>
        <taxon>Lophotrochozoa</taxon>
        <taxon>Mollusca</taxon>
        <taxon>Bivalvia</taxon>
        <taxon>Autobranchia</taxon>
        <taxon>Pteriomorphia</taxon>
        <taxon>Pterioida</taxon>
        <taxon>Pterioidea</taxon>
        <taxon>Pteriidae</taxon>
        <taxon>Pinctada</taxon>
    </lineage>
</organism>
<evidence type="ECO:0000256" key="3">
    <source>
        <dbReference type="SAM" id="Phobius"/>
    </source>
</evidence>
<dbReference type="Proteomes" id="UP001186944">
    <property type="component" value="Unassembled WGS sequence"/>
</dbReference>
<dbReference type="PANTHER" id="PTHR10024">
    <property type="entry name" value="SYNAPTOTAGMIN"/>
    <property type="match status" value="1"/>
</dbReference>
<dbReference type="PANTHER" id="PTHR10024:SF378">
    <property type="entry name" value="SYNAPTOTAGMIN BETA, ISOFORM D"/>
    <property type="match status" value="1"/>
</dbReference>
<feature type="compositionally biased region" description="Low complexity" evidence="2">
    <location>
        <begin position="77"/>
        <end position="92"/>
    </location>
</feature>
<dbReference type="EMBL" id="VSWD01000007">
    <property type="protein sequence ID" value="KAK3097765.1"/>
    <property type="molecule type" value="Genomic_DNA"/>
</dbReference>
<feature type="transmembrane region" description="Helical" evidence="3">
    <location>
        <begin position="6"/>
        <end position="26"/>
    </location>
</feature>
<keyword evidence="3" id="KW-1133">Transmembrane helix</keyword>
<dbReference type="InterPro" id="IPR000008">
    <property type="entry name" value="C2_dom"/>
</dbReference>
<feature type="domain" description="C2" evidence="4">
    <location>
        <begin position="286"/>
        <end position="408"/>
    </location>
</feature>
<dbReference type="GO" id="GO:0005886">
    <property type="term" value="C:plasma membrane"/>
    <property type="evidence" value="ECO:0007669"/>
    <property type="project" value="TreeGrafter"/>
</dbReference>
<dbReference type="Gene3D" id="2.60.40.150">
    <property type="entry name" value="C2 domain"/>
    <property type="match status" value="2"/>
</dbReference>
<dbReference type="AlphaFoldDB" id="A0AA88Y910"/>
<proteinExistence type="predicted"/>
<dbReference type="Pfam" id="PF00168">
    <property type="entry name" value="C2"/>
    <property type="match status" value="2"/>
</dbReference>
<gene>
    <name evidence="5" type="ORF">FSP39_012990</name>
</gene>
<dbReference type="GO" id="GO:0005509">
    <property type="term" value="F:calcium ion binding"/>
    <property type="evidence" value="ECO:0007669"/>
    <property type="project" value="TreeGrafter"/>
</dbReference>
<sequence length="424" mass="47453">MVSVVVLGVVLGVTGVVVSVVLLVICKMYRKRKHRHCIPSYSGYDAVGDYKPPSIMSVSTTSQDVQISKEHRTVQPRSSRGSTCTSRGSISTVSRGSVKSDPFNVEETSSISARSDTSVDSLIFDPNFGAIRPDLYPRKDAVLQQSSLEQSLGRLHLRIKYDFRTSDIVVHLIEAQDLSSESTRDAEGGFGDPYVRICLIPEVDERIRQSSVKRKTCNPFYNEYFKFPVTFDDVKDRILLFQIYDYDKFSRHKSVGEVSVDLGKVDVSNSVELWSDIQKATQFTGDMGEVLLSLSYLPTAERLTIVVLKAKELVMTGAGGSCDPYVRISLIVDGKKIKRKKTSVKRSTTSPVWNEALSFNIPAETLPKVNLEVTVLDHDLIGHGEFVGRCILGPGREGTEGQHWNDMLQNQRKSMAMWQHLHRR</sequence>
<evidence type="ECO:0000256" key="1">
    <source>
        <dbReference type="ARBA" id="ARBA00022737"/>
    </source>
</evidence>
<name>A0AA88Y910_PINIB</name>
<evidence type="ECO:0000313" key="6">
    <source>
        <dbReference type="Proteomes" id="UP001186944"/>
    </source>
</evidence>
<dbReference type="GO" id="GO:0000149">
    <property type="term" value="F:SNARE binding"/>
    <property type="evidence" value="ECO:0007669"/>
    <property type="project" value="TreeGrafter"/>
</dbReference>
<dbReference type="GO" id="GO:0017156">
    <property type="term" value="P:calcium-ion regulated exocytosis"/>
    <property type="evidence" value="ECO:0007669"/>
    <property type="project" value="TreeGrafter"/>
</dbReference>
<evidence type="ECO:0000313" key="5">
    <source>
        <dbReference type="EMBL" id="KAK3097765.1"/>
    </source>
</evidence>
<dbReference type="SMART" id="SM00239">
    <property type="entry name" value="C2"/>
    <property type="match status" value="2"/>
</dbReference>
<comment type="caution">
    <text evidence="5">The sequence shown here is derived from an EMBL/GenBank/DDBJ whole genome shotgun (WGS) entry which is preliminary data.</text>
</comment>
<dbReference type="GO" id="GO:0030276">
    <property type="term" value="F:clathrin binding"/>
    <property type="evidence" value="ECO:0007669"/>
    <property type="project" value="TreeGrafter"/>
</dbReference>
<accession>A0AA88Y910</accession>
<dbReference type="PROSITE" id="PS50004">
    <property type="entry name" value="C2"/>
    <property type="match status" value="2"/>
</dbReference>
<keyword evidence="3" id="KW-0812">Transmembrane</keyword>
<keyword evidence="1" id="KW-0677">Repeat</keyword>
<keyword evidence="3" id="KW-0472">Membrane</keyword>
<feature type="domain" description="C2" evidence="4">
    <location>
        <begin position="151"/>
        <end position="275"/>
    </location>
</feature>
<dbReference type="CDD" id="cd00276">
    <property type="entry name" value="C2B_Synaptotagmin"/>
    <property type="match status" value="1"/>
</dbReference>
<evidence type="ECO:0000256" key="2">
    <source>
        <dbReference type="SAM" id="MobiDB-lite"/>
    </source>
</evidence>
<dbReference type="PRINTS" id="PR00360">
    <property type="entry name" value="C2DOMAIN"/>
</dbReference>
<dbReference type="GO" id="GO:0005544">
    <property type="term" value="F:calcium-dependent phospholipid binding"/>
    <property type="evidence" value="ECO:0007669"/>
    <property type="project" value="TreeGrafter"/>
</dbReference>
<dbReference type="GO" id="GO:0001786">
    <property type="term" value="F:phosphatidylserine binding"/>
    <property type="evidence" value="ECO:0007669"/>
    <property type="project" value="TreeGrafter"/>
</dbReference>
<dbReference type="PRINTS" id="PR00399">
    <property type="entry name" value="SYNAPTOTAGMN"/>
</dbReference>
<dbReference type="FunFam" id="2.60.40.150:FF:000179">
    <property type="entry name" value="synaptotagmin-5 isoform X2"/>
    <property type="match status" value="1"/>
</dbReference>
<dbReference type="SUPFAM" id="SSF49562">
    <property type="entry name" value="C2 domain (Calcium/lipid-binding domain, CaLB)"/>
    <property type="match status" value="2"/>
</dbReference>